<comment type="caution">
    <text evidence="7">The sequence shown here is derived from an EMBL/GenBank/DDBJ whole genome shotgun (WGS) entry which is preliminary data.</text>
</comment>
<dbReference type="GO" id="GO:0016020">
    <property type="term" value="C:membrane"/>
    <property type="evidence" value="ECO:0007669"/>
    <property type="project" value="UniProtKB-SubCell"/>
</dbReference>
<dbReference type="PROSITE" id="PS51257">
    <property type="entry name" value="PROKAR_LIPOPROTEIN"/>
    <property type="match status" value="1"/>
</dbReference>
<evidence type="ECO:0000313" key="8">
    <source>
        <dbReference type="Proteomes" id="UP000221024"/>
    </source>
</evidence>
<accession>A0A2H3NWC0</accession>
<dbReference type="GO" id="GO:0055085">
    <property type="term" value="P:transmembrane transport"/>
    <property type="evidence" value="ECO:0007669"/>
    <property type="project" value="InterPro"/>
</dbReference>
<evidence type="ECO:0000256" key="5">
    <source>
        <dbReference type="SAM" id="SignalP"/>
    </source>
</evidence>
<dbReference type="InterPro" id="IPR006260">
    <property type="entry name" value="TonB/TolA_C"/>
</dbReference>
<evidence type="ECO:0000259" key="6">
    <source>
        <dbReference type="PROSITE" id="PS52015"/>
    </source>
</evidence>
<dbReference type="PROSITE" id="PS52015">
    <property type="entry name" value="TONB_CTD"/>
    <property type="match status" value="1"/>
</dbReference>
<organism evidence="7 8">
    <name type="scientific">Longimonas halophila</name>
    <dbReference type="NCBI Taxonomy" id="1469170"/>
    <lineage>
        <taxon>Bacteria</taxon>
        <taxon>Pseudomonadati</taxon>
        <taxon>Rhodothermota</taxon>
        <taxon>Rhodothermia</taxon>
        <taxon>Rhodothermales</taxon>
        <taxon>Salisaetaceae</taxon>
        <taxon>Longimonas</taxon>
    </lineage>
</organism>
<keyword evidence="8" id="KW-1185">Reference proteome</keyword>
<keyword evidence="4" id="KW-0472">Membrane</keyword>
<evidence type="ECO:0000256" key="4">
    <source>
        <dbReference type="ARBA" id="ARBA00023136"/>
    </source>
</evidence>
<keyword evidence="3" id="KW-1133">Transmembrane helix</keyword>
<feature type="signal peptide" evidence="5">
    <location>
        <begin position="1"/>
        <end position="20"/>
    </location>
</feature>
<gene>
    <name evidence="7" type="ORF">CRI93_10715</name>
</gene>
<sequence>MRHFSYSLIPTFLVAALLFAAGCGSDDPTAPPDGWETAEDRWWRAEADTAEAFRDLSDLSAMGVLEDVDSQMAIEGGQVSGEDFLKAVKREMTDFYKSNPSRIDSLFEQEAVEALGTAPRTGTVEDTLDAAVQQARNLLNDYYQRPQVQEQSSVTYPRDLYDQGVEGNVELQVRVNTSGEPTAIRLVESVHPELDAIAMRSAALMQASPARVRYNQNDEWEDIEGWIHFDVPFQVGR</sequence>
<evidence type="ECO:0000256" key="3">
    <source>
        <dbReference type="ARBA" id="ARBA00022989"/>
    </source>
</evidence>
<reference evidence="7 8" key="1">
    <citation type="submission" date="2017-10" db="EMBL/GenBank/DDBJ databases">
        <title>Draft genome of Longimonas halophila.</title>
        <authorList>
            <person name="Goh K.M."/>
            <person name="Shamsir M.S."/>
            <person name="Lim S.W."/>
        </authorList>
    </citation>
    <scope>NUCLEOTIDE SEQUENCE [LARGE SCALE GENOMIC DNA]</scope>
    <source>
        <strain evidence="7 8">KCTC 42399</strain>
    </source>
</reference>
<keyword evidence="2" id="KW-0812">Transmembrane</keyword>
<dbReference type="OrthoDB" id="1493693at2"/>
<dbReference type="InterPro" id="IPR037682">
    <property type="entry name" value="TonB_C"/>
</dbReference>
<evidence type="ECO:0000256" key="1">
    <source>
        <dbReference type="ARBA" id="ARBA00004167"/>
    </source>
</evidence>
<feature type="domain" description="TonB C-terminal" evidence="6">
    <location>
        <begin position="141"/>
        <end position="237"/>
    </location>
</feature>
<keyword evidence="5" id="KW-0732">Signal</keyword>
<dbReference type="Proteomes" id="UP000221024">
    <property type="component" value="Unassembled WGS sequence"/>
</dbReference>
<dbReference type="RefSeq" id="WP_098062632.1">
    <property type="nucleotide sequence ID" value="NZ_PDEP01000009.1"/>
</dbReference>
<dbReference type="NCBIfam" id="TIGR01352">
    <property type="entry name" value="tonB_Cterm"/>
    <property type="match status" value="1"/>
</dbReference>
<dbReference type="Gene3D" id="3.30.1150.10">
    <property type="match status" value="1"/>
</dbReference>
<dbReference type="AlphaFoldDB" id="A0A2H3NWC0"/>
<protein>
    <recommendedName>
        <fullName evidence="6">TonB C-terminal domain-containing protein</fullName>
    </recommendedName>
</protein>
<comment type="subcellular location">
    <subcellularLocation>
        <location evidence="1">Membrane</location>
        <topology evidence="1">Single-pass membrane protein</topology>
    </subcellularLocation>
</comment>
<evidence type="ECO:0000256" key="2">
    <source>
        <dbReference type="ARBA" id="ARBA00022692"/>
    </source>
</evidence>
<name>A0A2H3NWC0_9BACT</name>
<dbReference type="EMBL" id="PDEP01000009">
    <property type="protein sequence ID" value="PEN06284.1"/>
    <property type="molecule type" value="Genomic_DNA"/>
</dbReference>
<dbReference type="Pfam" id="PF03544">
    <property type="entry name" value="TonB_C"/>
    <property type="match status" value="1"/>
</dbReference>
<proteinExistence type="predicted"/>
<dbReference type="SUPFAM" id="SSF74653">
    <property type="entry name" value="TolA/TonB C-terminal domain"/>
    <property type="match status" value="1"/>
</dbReference>
<evidence type="ECO:0000313" key="7">
    <source>
        <dbReference type="EMBL" id="PEN06284.1"/>
    </source>
</evidence>
<feature type="chain" id="PRO_5013931041" description="TonB C-terminal domain-containing protein" evidence="5">
    <location>
        <begin position="21"/>
        <end position="237"/>
    </location>
</feature>